<keyword evidence="1" id="KW-1015">Disulfide bond</keyword>
<dbReference type="PROSITE" id="PS01186">
    <property type="entry name" value="EGF_2"/>
    <property type="match status" value="1"/>
</dbReference>
<gene>
    <name evidence="5" type="ORF">CAEBREN_03555</name>
</gene>
<keyword evidence="6" id="KW-1185">Reference proteome</keyword>
<feature type="domain" description="EGF-like" evidence="4">
    <location>
        <begin position="5"/>
        <end position="39"/>
    </location>
</feature>
<organism evidence="6">
    <name type="scientific">Caenorhabditis brenneri</name>
    <name type="common">Nematode worm</name>
    <dbReference type="NCBI Taxonomy" id="135651"/>
    <lineage>
        <taxon>Eukaryota</taxon>
        <taxon>Metazoa</taxon>
        <taxon>Ecdysozoa</taxon>
        <taxon>Nematoda</taxon>
        <taxon>Chromadorea</taxon>
        <taxon>Rhabditida</taxon>
        <taxon>Rhabditina</taxon>
        <taxon>Rhabditomorpha</taxon>
        <taxon>Rhabditoidea</taxon>
        <taxon>Rhabditidae</taxon>
        <taxon>Peloderinae</taxon>
        <taxon>Caenorhabditis</taxon>
    </lineage>
</organism>
<feature type="transmembrane region" description="Helical" evidence="3">
    <location>
        <begin position="51"/>
        <end position="69"/>
    </location>
</feature>
<dbReference type="OMA" id="SHARRWN"/>
<feature type="region of interest" description="Disordered" evidence="2">
    <location>
        <begin position="76"/>
        <end position="96"/>
    </location>
</feature>
<evidence type="ECO:0000259" key="4">
    <source>
        <dbReference type="PROSITE" id="PS50026"/>
    </source>
</evidence>
<sequence length="96" mass="10602">MNFVPPELCSPLCSAQGNCVIDSSPFCVCSTGFGGPSCDAALSPPSSIWDYFPWFILLLSLGFWMFDQGHRWMKRRRRREASTQTGEAVATAPPIV</sequence>
<dbReference type="Pfam" id="PF23106">
    <property type="entry name" value="EGF_Teneurin"/>
    <property type="match status" value="1"/>
</dbReference>
<evidence type="ECO:0000313" key="5">
    <source>
        <dbReference type="EMBL" id="EGT31493.1"/>
    </source>
</evidence>
<keyword evidence="3" id="KW-0472">Membrane</keyword>
<evidence type="ECO:0000256" key="1">
    <source>
        <dbReference type="PROSITE-ProRule" id="PRU00076"/>
    </source>
</evidence>
<evidence type="ECO:0000256" key="2">
    <source>
        <dbReference type="SAM" id="MobiDB-lite"/>
    </source>
</evidence>
<accession>G0NHQ1</accession>
<evidence type="ECO:0000256" key="3">
    <source>
        <dbReference type="SAM" id="Phobius"/>
    </source>
</evidence>
<keyword evidence="1" id="KW-0245">EGF-like domain</keyword>
<dbReference type="EMBL" id="GL379886">
    <property type="protein sequence ID" value="EGT31493.1"/>
    <property type="molecule type" value="Genomic_DNA"/>
</dbReference>
<dbReference type="AlphaFoldDB" id="G0NHQ1"/>
<dbReference type="PROSITE" id="PS00022">
    <property type="entry name" value="EGF_1"/>
    <property type="match status" value="1"/>
</dbReference>
<dbReference type="InterPro" id="IPR000742">
    <property type="entry name" value="EGF"/>
</dbReference>
<reference evidence="6" key="1">
    <citation type="submission" date="2011-07" db="EMBL/GenBank/DDBJ databases">
        <authorList>
            <consortium name="Caenorhabditis brenneri Sequencing and Analysis Consortium"/>
            <person name="Wilson R.K."/>
        </authorList>
    </citation>
    <scope>NUCLEOTIDE SEQUENCE [LARGE SCALE GENOMIC DNA]</scope>
    <source>
        <strain evidence="6">PB2801</strain>
    </source>
</reference>
<dbReference type="PROSITE" id="PS50026">
    <property type="entry name" value="EGF_3"/>
    <property type="match status" value="1"/>
</dbReference>
<feature type="disulfide bond" evidence="1">
    <location>
        <begin position="9"/>
        <end position="19"/>
    </location>
</feature>
<protein>
    <recommendedName>
        <fullName evidence="4">EGF-like domain-containing protein</fullName>
    </recommendedName>
</protein>
<name>G0NHQ1_CAEBE</name>
<keyword evidence="3" id="KW-0812">Transmembrane</keyword>
<keyword evidence="3" id="KW-1133">Transmembrane helix</keyword>
<dbReference type="InParanoid" id="G0NHQ1"/>
<proteinExistence type="predicted"/>
<comment type="caution">
    <text evidence="1">Lacks conserved residue(s) required for the propagation of feature annotation.</text>
</comment>
<feature type="disulfide bond" evidence="1">
    <location>
        <begin position="29"/>
        <end position="38"/>
    </location>
</feature>
<dbReference type="Proteomes" id="UP000008068">
    <property type="component" value="Unassembled WGS sequence"/>
</dbReference>
<evidence type="ECO:0000313" key="6">
    <source>
        <dbReference type="Proteomes" id="UP000008068"/>
    </source>
</evidence>
<dbReference type="SUPFAM" id="SSF57196">
    <property type="entry name" value="EGF/Laminin"/>
    <property type="match status" value="1"/>
</dbReference>
<dbReference type="HOGENOM" id="CLU_2199306_0_0_1"/>